<accession>A0ABY1A9D5</accession>
<gene>
    <name evidence="4" type="ORF">SAMN05216431_10210</name>
</gene>
<dbReference type="InterPro" id="IPR024455">
    <property type="entry name" value="Phage_capsid"/>
</dbReference>
<evidence type="ECO:0000256" key="2">
    <source>
        <dbReference type="SAM" id="Coils"/>
    </source>
</evidence>
<proteinExistence type="predicted"/>
<protein>
    <submittedName>
        <fullName evidence="4">Phage major capsid protein, HK97 family</fullName>
    </submittedName>
</protein>
<comment type="caution">
    <text evidence="4">The sequence shown here is derived from an EMBL/GenBank/DDBJ whole genome shotgun (WGS) entry which is preliminary data.</text>
</comment>
<dbReference type="NCBIfam" id="TIGR01554">
    <property type="entry name" value="major_cap_HK97"/>
    <property type="match status" value="1"/>
</dbReference>
<reference evidence="4 5" key="1">
    <citation type="submission" date="2016-10" db="EMBL/GenBank/DDBJ databases">
        <authorList>
            <person name="Varghese N."/>
            <person name="Submissions S."/>
        </authorList>
    </citation>
    <scope>NUCLEOTIDE SEQUENCE [LARGE SCALE GENOMIC DNA]</scope>
    <source>
        <strain evidence="4 5">WC1T17</strain>
    </source>
</reference>
<dbReference type="SUPFAM" id="SSF56563">
    <property type="entry name" value="Major capsid protein gp5"/>
    <property type="match status" value="1"/>
</dbReference>
<feature type="domain" description="Phage capsid-like C-terminal" evidence="3">
    <location>
        <begin position="126"/>
        <end position="389"/>
    </location>
</feature>
<dbReference type="Pfam" id="PF05065">
    <property type="entry name" value="Phage_capsid"/>
    <property type="match status" value="1"/>
</dbReference>
<name>A0ABY1A9D5_9LACO</name>
<keyword evidence="2" id="KW-0175">Coiled coil</keyword>
<organism evidence="4 5">
    <name type="scientific">Ligilactobacillus ruminis</name>
    <dbReference type="NCBI Taxonomy" id="1623"/>
    <lineage>
        <taxon>Bacteria</taxon>
        <taxon>Bacillati</taxon>
        <taxon>Bacillota</taxon>
        <taxon>Bacilli</taxon>
        <taxon>Lactobacillales</taxon>
        <taxon>Lactobacillaceae</taxon>
        <taxon>Ligilactobacillus</taxon>
    </lineage>
</organism>
<feature type="coiled-coil region" evidence="2">
    <location>
        <begin position="6"/>
        <end position="33"/>
    </location>
</feature>
<comment type="subcellular location">
    <subcellularLocation>
        <location evidence="1">Virion</location>
    </subcellularLocation>
</comment>
<sequence>MHVMNVNELKLAFDEAGAKVQELEDKRADLILDLKKDADSHSADELKAVKDELSKAVVVRDAAEEAYADARAEQVANIKAEDREPLTADEKTLKNKFVSDFKDMVTGAKVFNKVDSTVDTSGSAAGLTIPEDVQTTIHTLVRQYDALQNYVNVENVGTATGSRVYEKWSDVTPLASIDTEDAKIGDNDDPKLTTVKYVIKRYAGITTATNTLLADTAENILAWLTGWIAKKVVVTRNQAILTKIAAFEKKPTLAKWDDIIDLENSVDPAIKATSVFMTNSSGMNALRKVKNAMGDYLMQRDVTEPGKYTIDGYRVIEISDRWLADNTGSHPLYFGDLKQAVTLFDRQAMSLMTTNIGGGAFETDTTKIRVIDRFDVASTDAEAFVPGSFKSIANQSANFAATSTASK</sequence>
<dbReference type="InterPro" id="IPR054612">
    <property type="entry name" value="Phage_capsid-like_C"/>
</dbReference>
<evidence type="ECO:0000256" key="1">
    <source>
        <dbReference type="ARBA" id="ARBA00004328"/>
    </source>
</evidence>
<dbReference type="EMBL" id="FOCC01000002">
    <property type="protein sequence ID" value="SEM38396.1"/>
    <property type="molecule type" value="Genomic_DNA"/>
</dbReference>
<evidence type="ECO:0000313" key="5">
    <source>
        <dbReference type="Proteomes" id="UP000182089"/>
    </source>
</evidence>
<evidence type="ECO:0000313" key="4">
    <source>
        <dbReference type="EMBL" id="SEM38396.1"/>
    </source>
</evidence>
<dbReference type="Proteomes" id="UP000182089">
    <property type="component" value="Unassembled WGS sequence"/>
</dbReference>
<evidence type="ECO:0000259" key="3">
    <source>
        <dbReference type="Pfam" id="PF05065"/>
    </source>
</evidence>